<evidence type="ECO:0000256" key="5">
    <source>
        <dbReference type="ARBA" id="ARBA00023002"/>
    </source>
</evidence>
<evidence type="ECO:0000256" key="7">
    <source>
        <dbReference type="ARBA" id="ARBA00058683"/>
    </source>
</evidence>
<keyword evidence="4 10" id="KW-0274">FAD</keyword>
<dbReference type="Proteomes" id="UP000321085">
    <property type="component" value="Unassembled WGS sequence"/>
</dbReference>
<evidence type="ECO:0000256" key="4">
    <source>
        <dbReference type="ARBA" id="ARBA00022827"/>
    </source>
</evidence>
<keyword evidence="3 10" id="KW-0285">Flavoprotein</keyword>
<reference evidence="15 16" key="1">
    <citation type="submission" date="2019-07" db="EMBL/GenBank/DDBJ databases">
        <title>Whole genome shotgun sequence of Microvirga aerophila NBRC 106136.</title>
        <authorList>
            <person name="Hosoyama A."/>
            <person name="Uohara A."/>
            <person name="Ohji S."/>
            <person name="Ichikawa N."/>
        </authorList>
    </citation>
    <scope>NUCLEOTIDE SEQUENCE [LARGE SCALE GENOMIC DNA]</scope>
    <source>
        <strain evidence="15 16">NBRC 106136</strain>
    </source>
</reference>
<dbReference type="Gene3D" id="1.20.140.10">
    <property type="entry name" value="Butyryl-CoA Dehydrogenase, subunit A, domain 3"/>
    <property type="match status" value="1"/>
</dbReference>
<dbReference type="FunFam" id="2.40.110.10:FF:000031">
    <property type="entry name" value="Acyl-CoA dehydrogenase, putative"/>
    <property type="match status" value="1"/>
</dbReference>
<evidence type="ECO:0000256" key="2">
    <source>
        <dbReference type="ARBA" id="ARBA00009347"/>
    </source>
</evidence>
<feature type="domain" description="Acetyl-CoA dehydrogenase-like C-terminal" evidence="14">
    <location>
        <begin position="464"/>
        <end position="581"/>
    </location>
</feature>
<evidence type="ECO:0000256" key="10">
    <source>
        <dbReference type="RuleBase" id="RU362125"/>
    </source>
</evidence>
<dbReference type="PANTHER" id="PTHR42803">
    <property type="entry name" value="ACYL-COA DEHYDROGENASE"/>
    <property type="match status" value="1"/>
</dbReference>
<evidence type="ECO:0000256" key="3">
    <source>
        <dbReference type="ARBA" id="ARBA00022630"/>
    </source>
</evidence>
<evidence type="ECO:0000259" key="13">
    <source>
        <dbReference type="Pfam" id="PF02771"/>
    </source>
</evidence>
<evidence type="ECO:0000256" key="8">
    <source>
        <dbReference type="ARBA" id="ARBA00066694"/>
    </source>
</evidence>
<dbReference type="Pfam" id="PF02770">
    <property type="entry name" value="Acyl-CoA_dh_M"/>
    <property type="match status" value="1"/>
</dbReference>
<dbReference type="InterPro" id="IPR052166">
    <property type="entry name" value="Diverse_Acyl-CoA_DH"/>
</dbReference>
<dbReference type="InterPro" id="IPR006091">
    <property type="entry name" value="Acyl-CoA_Oxase/DH_mid-dom"/>
</dbReference>
<dbReference type="GO" id="GO:0016627">
    <property type="term" value="F:oxidoreductase activity, acting on the CH-CH group of donors"/>
    <property type="evidence" value="ECO:0007669"/>
    <property type="project" value="InterPro"/>
</dbReference>
<dbReference type="InterPro" id="IPR046373">
    <property type="entry name" value="Acyl-CoA_Oxase/DH_mid-dom_sf"/>
</dbReference>
<feature type="domain" description="Acyl-CoA dehydrogenase/oxidase N-terminal" evidence="13">
    <location>
        <begin position="38"/>
        <end position="156"/>
    </location>
</feature>
<evidence type="ECO:0000256" key="1">
    <source>
        <dbReference type="ARBA" id="ARBA00001974"/>
    </source>
</evidence>
<gene>
    <name evidence="15" type="ORF">MAE02_08250</name>
</gene>
<dbReference type="SUPFAM" id="SSF56645">
    <property type="entry name" value="Acyl-CoA dehydrogenase NM domain-like"/>
    <property type="match status" value="1"/>
</dbReference>
<evidence type="ECO:0000259" key="12">
    <source>
        <dbReference type="Pfam" id="PF02770"/>
    </source>
</evidence>
<name>A0A512BME6_9HYPH</name>
<dbReference type="Gene3D" id="1.10.540.10">
    <property type="entry name" value="Acyl-CoA dehydrogenase/oxidase, N-terminal domain"/>
    <property type="match status" value="1"/>
</dbReference>
<evidence type="ECO:0000259" key="14">
    <source>
        <dbReference type="Pfam" id="PF12806"/>
    </source>
</evidence>
<comment type="similarity">
    <text evidence="2 10">Belongs to the acyl-CoA dehydrogenase family.</text>
</comment>
<dbReference type="PANTHER" id="PTHR42803:SF1">
    <property type="entry name" value="BROAD-SPECIFICITY LINEAR ACYL-COA DEHYDROGENASE FADE5"/>
    <property type="match status" value="1"/>
</dbReference>
<dbReference type="InterPro" id="IPR009075">
    <property type="entry name" value="AcylCo_DH/oxidase_C"/>
</dbReference>
<dbReference type="InterPro" id="IPR009100">
    <property type="entry name" value="AcylCoA_DH/oxidase_NM_dom_sf"/>
</dbReference>
<dbReference type="Pfam" id="PF02771">
    <property type="entry name" value="Acyl-CoA_dh_N"/>
    <property type="match status" value="1"/>
</dbReference>
<dbReference type="Pfam" id="PF12806">
    <property type="entry name" value="Acyl-CoA_dh_C"/>
    <property type="match status" value="1"/>
</dbReference>
<proteinExistence type="inferred from homology"/>
<sequence length="593" mass="62661">MSYRAPVSDIVFTMRHVAGLDRAVADGLYPDLTVDLAQTILDEAGRFANDVIAPLNREGDRHGAVLKDGAITTAPGWKEAYKAWTEAGWNALPGPVDYGGQGLPMLLNSACVEMWNSASMAFGIGPVLTMGAIEALIKHGSDDLKGGYLEKLVSGEWTATMNLTEPQAGSDLAALRSRAEPAGDGTYRISGQKIFITYGEHDLTDNIVHLVLARLPDAPAGTRGISLFLVPKFLPDGTRNDVRCHSIEHKLGIHASPTCTMIFGDHGGAIGWLVGEENRGLNCMFTMMNNARLAVGLQGVAIAERAYQQALAYANERRQGRAAVGAVEGMSPIVMHPDVQRNLLTMKALTAAARAICYMTAEALDRAHLEQDEASRKKAHERASLLTPVAKAFSTDIGVEVASLGVQVHGGMGFVEETGAAQHLRDARIAPIYEGTNGIQAIDLVVRKLPLSGGATVQAQIASMRAIVTRIMKEGTPAFGATGPRLRDAIESLDRSTSHLVKSLSSNAPAEALAGATPYLRLFALAQGGAALAEAALAANRLISEGDNDPAHAARIALCRFFAENIAVGAQGLEDTVMSGSGFLQDASLALAS</sequence>
<dbReference type="OrthoDB" id="9807883at2"/>
<evidence type="ECO:0000259" key="11">
    <source>
        <dbReference type="Pfam" id="PF00441"/>
    </source>
</evidence>
<comment type="catalytic activity">
    <reaction evidence="6">
        <text>3-(methylsulfanyl)propanoyl-CoA + oxidized [electron-transfer flavoprotein] + H(+) = 3-(methylsulfanyl)acryloyl-CoA + reduced [electron-transfer flavoprotein]</text>
        <dbReference type="Rhea" id="RHEA:52612"/>
        <dbReference type="Rhea" id="RHEA-COMP:10685"/>
        <dbReference type="Rhea" id="RHEA-COMP:10686"/>
        <dbReference type="ChEBI" id="CHEBI:15378"/>
        <dbReference type="ChEBI" id="CHEBI:57692"/>
        <dbReference type="ChEBI" id="CHEBI:58307"/>
        <dbReference type="ChEBI" id="CHEBI:82815"/>
        <dbReference type="ChEBI" id="CHEBI:84994"/>
        <dbReference type="EC" id="1.3.99.41"/>
    </reaction>
    <physiologicalReaction direction="left-to-right" evidence="6">
        <dbReference type="Rhea" id="RHEA:52613"/>
    </physiologicalReaction>
</comment>
<dbReference type="EMBL" id="BJYU01000006">
    <property type="protein sequence ID" value="GEO13129.1"/>
    <property type="molecule type" value="Genomic_DNA"/>
</dbReference>
<organism evidence="15 16">
    <name type="scientific">Microvirga aerophila</name>
    <dbReference type="NCBI Taxonomy" id="670291"/>
    <lineage>
        <taxon>Bacteria</taxon>
        <taxon>Pseudomonadati</taxon>
        <taxon>Pseudomonadota</taxon>
        <taxon>Alphaproteobacteria</taxon>
        <taxon>Hyphomicrobiales</taxon>
        <taxon>Methylobacteriaceae</taxon>
        <taxon>Microvirga</taxon>
    </lineage>
</organism>
<evidence type="ECO:0000256" key="9">
    <source>
        <dbReference type="ARBA" id="ARBA00069043"/>
    </source>
</evidence>
<protein>
    <recommendedName>
        <fullName evidence="9">3-methylmercaptopropionyl-CoA dehydrogenase</fullName>
        <ecNumber evidence="8">1.3.99.41</ecNumber>
    </recommendedName>
</protein>
<dbReference type="RefSeq" id="WP_114185264.1">
    <property type="nucleotide sequence ID" value="NZ_BJYU01000006.1"/>
</dbReference>
<dbReference type="InterPro" id="IPR037069">
    <property type="entry name" value="AcylCoA_DH/ox_N_sf"/>
</dbReference>
<keyword evidence="16" id="KW-1185">Reference proteome</keyword>
<comment type="cofactor">
    <cofactor evidence="1 10">
        <name>FAD</name>
        <dbReference type="ChEBI" id="CHEBI:57692"/>
    </cofactor>
</comment>
<keyword evidence="5 10" id="KW-0560">Oxidoreductase</keyword>
<dbReference type="Pfam" id="PF00441">
    <property type="entry name" value="Acyl-CoA_dh_1"/>
    <property type="match status" value="1"/>
</dbReference>
<feature type="domain" description="Acyl-CoA oxidase/dehydrogenase middle" evidence="12">
    <location>
        <begin position="161"/>
        <end position="265"/>
    </location>
</feature>
<dbReference type="Gene3D" id="2.40.110.10">
    <property type="entry name" value="Butyryl-CoA Dehydrogenase, subunit A, domain 2"/>
    <property type="match status" value="1"/>
</dbReference>
<comment type="caution">
    <text evidence="15">The sequence shown here is derived from an EMBL/GenBank/DDBJ whole genome shotgun (WGS) entry which is preliminary data.</text>
</comment>
<feature type="domain" description="Acyl-CoA dehydrogenase/oxidase C-terminal" evidence="11">
    <location>
        <begin position="278"/>
        <end position="443"/>
    </location>
</feature>
<dbReference type="InterPro" id="IPR036250">
    <property type="entry name" value="AcylCo_DH-like_C"/>
</dbReference>
<comment type="function">
    <text evidence="7">Involved in the assimilation of dimethylsulphoniopropionate (DMSP), an important compound in the fixation of carbon in marine phytoplankton, by mediating the conversion of 3-(methylthio)propanoyl-CoA (MMPA-CoA) to 3-(methylthio)acryloyl-CoA (MTA-CoA).</text>
</comment>
<dbReference type="EC" id="1.3.99.41" evidence="8"/>
<evidence type="ECO:0000256" key="6">
    <source>
        <dbReference type="ARBA" id="ARBA00051388"/>
    </source>
</evidence>
<dbReference type="InterPro" id="IPR025878">
    <property type="entry name" value="Acyl-CoA_dh-like_C_dom"/>
</dbReference>
<evidence type="ECO:0000313" key="15">
    <source>
        <dbReference type="EMBL" id="GEO13129.1"/>
    </source>
</evidence>
<dbReference type="SUPFAM" id="SSF47203">
    <property type="entry name" value="Acyl-CoA dehydrogenase C-terminal domain-like"/>
    <property type="match status" value="1"/>
</dbReference>
<dbReference type="GO" id="GO:0050660">
    <property type="term" value="F:flavin adenine dinucleotide binding"/>
    <property type="evidence" value="ECO:0007669"/>
    <property type="project" value="InterPro"/>
</dbReference>
<evidence type="ECO:0000313" key="16">
    <source>
        <dbReference type="Proteomes" id="UP000321085"/>
    </source>
</evidence>
<accession>A0A512BME6</accession>
<dbReference type="AlphaFoldDB" id="A0A512BME6"/>
<dbReference type="InterPro" id="IPR013786">
    <property type="entry name" value="AcylCoA_DH/ox_N"/>
</dbReference>